<gene>
    <name evidence="1" type="ORF">SAMN05216260_11229</name>
</gene>
<dbReference type="InterPro" id="IPR036291">
    <property type="entry name" value="NAD(P)-bd_dom_sf"/>
</dbReference>
<protein>
    <recommendedName>
        <fullName evidence="3">Short chain dehydrogenase</fullName>
    </recommendedName>
</protein>
<dbReference type="Proteomes" id="UP000198614">
    <property type="component" value="Unassembled WGS sequence"/>
</dbReference>
<reference evidence="1 2" key="1">
    <citation type="submission" date="2016-10" db="EMBL/GenBank/DDBJ databases">
        <authorList>
            <person name="de Groot N.N."/>
        </authorList>
    </citation>
    <scope>NUCLEOTIDE SEQUENCE [LARGE SCALE GENOMIC DNA]</scope>
    <source>
        <strain evidence="1 2">CGMCC 4.1859</strain>
    </source>
</reference>
<sequence length="59" mass="6242">MRTSDQKAAVITGASRSIGAALVDAYRSLGYAVVATSRGIAPSHRNRAPVLRSLTTFDH</sequence>
<name>A0A1G7PYL2_9ACTN</name>
<accession>A0A1G7PYL2</accession>
<organism evidence="1 2">
    <name type="scientific">Streptomyces griseoaurantiacus</name>
    <dbReference type="NCBI Taxonomy" id="68213"/>
    <lineage>
        <taxon>Bacteria</taxon>
        <taxon>Bacillati</taxon>
        <taxon>Actinomycetota</taxon>
        <taxon>Actinomycetes</taxon>
        <taxon>Kitasatosporales</taxon>
        <taxon>Streptomycetaceae</taxon>
        <taxon>Streptomyces</taxon>
        <taxon>Streptomyces aurantiacus group</taxon>
    </lineage>
</organism>
<dbReference type="EMBL" id="FNAX01000012">
    <property type="protein sequence ID" value="SDF91355.1"/>
    <property type="molecule type" value="Genomic_DNA"/>
</dbReference>
<proteinExistence type="predicted"/>
<dbReference type="Gene3D" id="3.40.50.720">
    <property type="entry name" value="NAD(P)-binding Rossmann-like Domain"/>
    <property type="match status" value="1"/>
</dbReference>
<dbReference type="SUPFAM" id="SSF51735">
    <property type="entry name" value="NAD(P)-binding Rossmann-fold domains"/>
    <property type="match status" value="1"/>
</dbReference>
<evidence type="ECO:0000313" key="2">
    <source>
        <dbReference type="Proteomes" id="UP000198614"/>
    </source>
</evidence>
<dbReference type="AlphaFoldDB" id="A0A1G7PYL2"/>
<evidence type="ECO:0000313" key="1">
    <source>
        <dbReference type="EMBL" id="SDF91355.1"/>
    </source>
</evidence>
<evidence type="ECO:0008006" key="3">
    <source>
        <dbReference type="Google" id="ProtNLM"/>
    </source>
</evidence>